<protein>
    <submittedName>
        <fullName evidence="1">Uncharacterized protein</fullName>
    </submittedName>
</protein>
<dbReference type="Proteomes" id="UP001500596">
    <property type="component" value="Unassembled WGS sequence"/>
</dbReference>
<sequence length="61" mass="6618">MTDSHYARLKAYVVANPNAAGFLVEVDAIKASGRTGEDLEDAIVDLAIKTITMIQGRRNEP</sequence>
<keyword evidence="2" id="KW-1185">Reference proteome</keyword>
<organism evidence="1 2">
    <name type="scientific">Microbacterium lacus</name>
    <dbReference type="NCBI Taxonomy" id="415217"/>
    <lineage>
        <taxon>Bacteria</taxon>
        <taxon>Bacillati</taxon>
        <taxon>Actinomycetota</taxon>
        <taxon>Actinomycetes</taxon>
        <taxon>Micrococcales</taxon>
        <taxon>Microbacteriaceae</taxon>
        <taxon>Microbacterium</taxon>
    </lineage>
</organism>
<reference evidence="2" key="1">
    <citation type="journal article" date="2019" name="Int. J. Syst. Evol. Microbiol.">
        <title>The Global Catalogue of Microorganisms (GCM) 10K type strain sequencing project: providing services to taxonomists for standard genome sequencing and annotation.</title>
        <authorList>
            <consortium name="The Broad Institute Genomics Platform"/>
            <consortium name="The Broad Institute Genome Sequencing Center for Infectious Disease"/>
            <person name="Wu L."/>
            <person name="Ma J."/>
        </authorList>
    </citation>
    <scope>NUCLEOTIDE SEQUENCE [LARGE SCALE GENOMIC DNA]</scope>
    <source>
        <strain evidence="2">JCM 15575</strain>
    </source>
</reference>
<name>A0ABP4T296_9MICO</name>
<accession>A0ABP4T296</accession>
<dbReference type="RefSeq" id="WP_344055315.1">
    <property type="nucleotide sequence ID" value="NZ_BAAAPK010000001.1"/>
</dbReference>
<dbReference type="EMBL" id="BAAAPK010000001">
    <property type="protein sequence ID" value="GAA1681172.1"/>
    <property type="molecule type" value="Genomic_DNA"/>
</dbReference>
<evidence type="ECO:0000313" key="2">
    <source>
        <dbReference type="Proteomes" id="UP001500596"/>
    </source>
</evidence>
<gene>
    <name evidence="1" type="ORF">GCM10009807_26380</name>
</gene>
<comment type="caution">
    <text evidence="1">The sequence shown here is derived from an EMBL/GenBank/DDBJ whole genome shotgun (WGS) entry which is preliminary data.</text>
</comment>
<evidence type="ECO:0000313" key="1">
    <source>
        <dbReference type="EMBL" id="GAA1681172.1"/>
    </source>
</evidence>
<proteinExistence type="predicted"/>